<protein>
    <submittedName>
        <fullName evidence="1">Uncharacterized protein</fullName>
    </submittedName>
</protein>
<dbReference type="EMBL" id="JAATIP010000134">
    <property type="protein sequence ID" value="KAF4368535.1"/>
    <property type="molecule type" value="Genomic_DNA"/>
</dbReference>
<accession>A0A7J6FD10</accession>
<comment type="caution">
    <text evidence="1">The sequence shown here is derived from an EMBL/GenBank/DDBJ whole genome shotgun (WGS) entry which is preliminary data.</text>
</comment>
<dbReference type="GO" id="GO:0006094">
    <property type="term" value="P:gluconeogenesis"/>
    <property type="evidence" value="ECO:0007669"/>
    <property type="project" value="InterPro"/>
</dbReference>
<dbReference type="AlphaFoldDB" id="A0A7J6FD10"/>
<evidence type="ECO:0000313" key="1">
    <source>
        <dbReference type="EMBL" id="KAF4368535.1"/>
    </source>
</evidence>
<dbReference type="Proteomes" id="UP000525078">
    <property type="component" value="Unassembled WGS sequence"/>
</dbReference>
<name>A0A7J6FD10_CANSA</name>
<dbReference type="Pfam" id="PF01293">
    <property type="entry name" value="PEPCK_ATP"/>
    <property type="match status" value="1"/>
</dbReference>
<proteinExistence type="predicted"/>
<dbReference type="InterPro" id="IPR001272">
    <property type="entry name" value="PEP_carboxykinase_ATP"/>
</dbReference>
<evidence type="ECO:0000313" key="2">
    <source>
        <dbReference type="Proteomes" id="UP000525078"/>
    </source>
</evidence>
<reference evidence="1 2" key="1">
    <citation type="journal article" date="2020" name="bioRxiv">
        <title>Sequence and annotation of 42 cannabis genomes reveals extensive copy number variation in cannabinoid synthesis and pathogen resistance genes.</title>
        <authorList>
            <person name="Mckernan K.J."/>
            <person name="Helbert Y."/>
            <person name="Kane L.T."/>
            <person name="Ebling H."/>
            <person name="Zhang L."/>
            <person name="Liu B."/>
            <person name="Eaton Z."/>
            <person name="Mclaughlin S."/>
            <person name="Kingan S."/>
            <person name="Baybayan P."/>
            <person name="Concepcion G."/>
            <person name="Jordan M."/>
            <person name="Riva A."/>
            <person name="Barbazuk W."/>
            <person name="Harkins T."/>
        </authorList>
    </citation>
    <scope>NUCLEOTIDE SEQUENCE [LARGE SCALE GENOMIC DNA]</scope>
    <source>
        <strain evidence="2">cv. Jamaican Lion 4</strain>
        <tissue evidence="1">Leaf</tissue>
    </source>
</reference>
<dbReference type="SUPFAM" id="SSF53795">
    <property type="entry name" value="PEP carboxykinase-like"/>
    <property type="match status" value="1"/>
</dbReference>
<dbReference type="GO" id="GO:0004612">
    <property type="term" value="F:phosphoenolpyruvate carboxykinase (ATP) activity"/>
    <property type="evidence" value="ECO:0007669"/>
    <property type="project" value="InterPro"/>
</dbReference>
<gene>
    <name evidence="1" type="ORF">F8388_018659</name>
</gene>
<organism evidence="1 2">
    <name type="scientific">Cannabis sativa</name>
    <name type="common">Hemp</name>
    <name type="synonym">Marijuana</name>
    <dbReference type="NCBI Taxonomy" id="3483"/>
    <lineage>
        <taxon>Eukaryota</taxon>
        <taxon>Viridiplantae</taxon>
        <taxon>Streptophyta</taxon>
        <taxon>Embryophyta</taxon>
        <taxon>Tracheophyta</taxon>
        <taxon>Spermatophyta</taxon>
        <taxon>Magnoliopsida</taxon>
        <taxon>eudicotyledons</taxon>
        <taxon>Gunneridae</taxon>
        <taxon>Pentapetalae</taxon>
        <taxon>rosids</taxon>
        <taxon>fabids</taxon>
        <taxon>Rosales</taxon>
        <taxon>Cannabaceae</taxon>
        <taxon>Cannabis</taxon>
    </lineage>
</organism>
<sequence length="103" mass="12009">MELLNVKDFPDHKECFGILIKDNKWRNESERDYMRDVKANGPPFAEMMVSNHSDYLKNTRAIYAIEYIPNMKKSCFGPHPKNVIPLACDIFSKGCHVENQFLN</sequence>
<dbReference type="GO" id="GO:0005524">
    <property type="term" value="F:ATP binding"/>
    <property type="evidence" value="ECO:0007669"/>
    <property type="project" value="InterPro"/>
</dbReference>